<dbReference type="AlphaFoldDB" id="A0A0S4KVL6"/>
<dbReference type="OrthoDB" id="8758235at2"/>
<protein>
    <recommendedName>
        <fullName evidence="5">PEP-CTERM protein-sorting domain-containing protein</fullName>
    </recommendedName>
</protein>
<keyword evidence="4" id="KW-1185">Reference proteome</keyword>
<keyword evidence="1" id="KW-0472">Membrane</keyword>
<sequence length="226" mass="24273">MKRSVSMKKSVRLLACIGLALTLSAQAAYAVPLIPGSSVILPGTTVAAEPQLAGVVLVDDVVPFSFDAYGGTVSGTVQVRVVRSVVDNTLDFYWRVMNDAASAGPIADFRIGQFTDTFQNVNFRIDGLGDVDSISAYRFSGAFESYVNFSFGDALTPGSSTKFFFVDTEAPSYQRTAFYDLTNIGQTQISQSYPMYAPIPVPGALLLFGSGLMGLGAAVWRWKRNA</sequence>
<dbReference type="STRING" id="1715989.NITINOP_3193"/>
<proteinExistence type="predicted"/>
<dbReference type="RefSeq" id="WP_062487263.1">
    <property type="nucleotide sequence ID" value="NZ_LN885086.1"/>
</dbReference>
<keyword evidence="2" id="KW-0732">Signal</keyword>
<evidence type="ECO:0000313" key="4">
    <source>
        <dbReference type="Proteomes" id="UP000066284"/>
    </source>
</evidence>
<evidence type="ECO:0000256" key="1">
    <source>
        <dbReference type="SAM" id="Phobius"/>
    </source>
</evidence>
<dbReference type="EMBL" id="LN885086">
    <property type="protein sequence ID" value="CUQ68165.1"/>
    <property type="molecule type" value="Genomic_DNA"/>
</dbReference>
<reference evidence="4" key="1">
    <citation type="submission" date="2015-09" db="EMBL/GenBank/DDBJ databases">
        <authorList>
            <person name="Daims H."/>
        </authorList>
    </citation>
    <scope>NUCLEOTIDE SEQUENCE [LARGE SCALE GENOMIC DNA]</scope>
</reference>
<evidence type="ECO:0000313" key="3">
    <source>
        <dbReference type="EMBL" id="CUQ68165.1"/>
    </source>
</evidence>
<keyword evidence="1" id="KW-0812">Transmembrane</keyword>
<feature type="transmembrane region" description="Helical" evidence="1">
    <location>
        <begin position="199"/>
        <end position="220"/>
    </location>
</feature>
<organism evidence="3 4">
    <name type="scientific">Candidatus Nitrospira inopinata</name>
    <dbReference type="NCBI Taxonomy" id="1715989"/>
    <lineage>
        <taxon>Bacteria</taxon>
        <taxon>Pseudomonadati</taxon>
        <taxon>Nitrospirota</taxon>
        <taxon>Nitrospiria</taxon>
        <taxon>Nitrospirales</taxon>
        <taxon>Nitrospiraceae</taxon>
        <taxon>Nitrospira</taxon>
    </lineage>
</organism>
<name>A0A0S4KVL6_9BACT</name>
<dbReference type="KEGG" id="nio:NITINOP_3193"/>
<accession>A0A0S4KVL6</accession>
<evidence type="ECO:0000256" key="2">
    <source>
        <dbReference type="SAM" id="SignalP"/>
    </source>
</evidence>
<dbReference type="Proteomes" id="UP000066284">
    <property type="component" value="Chromosome 1"/>
</dbReference>
<gene>
    <name evidence="3" type="ORF">NITINOP_3193</name>
</gene>
<feature type="signal peptide" evidence="2">
    <location>
        <begin position="1"/>
        <end position="30"/>
    </location>
</feature>
<evidence type="ECO:0008006" key="5">
    <source>
        <dbReference type="Google" id="ProtNLM"/>
    </source>
</evidence>
<feature type="chain" id="PRO_5006623605" description="PEP-CTERM protein-sorting domain-containing protein" evidence="2">
    <location>
        <begin position="31"/>
        <end position="226"/>
    </location>
</feature>
<keyword evidence="1" id="KW-1133">Transmembrane helix</keyword>